<feature type="compositionally biased region" description="Basic and acidic residues" evidence="1">
    <location>
        <begin position="514"/>
        <end position="526"/>
    </location>
</feature>
<evidence type="ECO:0000313" key="4">
    <source>
        <dbReference type="Proteomes" id="UP000054988"/>
    </source>
</evidence>
<proteinExistence type="predicted"/>
<organism evidence="3 4">
    <name type="scientific">Moniliophthora roreri</name>
    <name type="common">Frosty pod rot fungus</name>
    <name type="synonym">Monilia roreri</name>
    <dbReference type="NCBI Taxonomy" id="221103"/>
    <lineage>
        <taxon>Eukaryota</taxon>
        <taxon>Fungi</taxon>
        <taxon>Dikarya</taxon>
        <taxon>Basidiomycota</taxon>
        <taxon>Agaricomycotina</taxon>
        <taxon>Agaricomycetes</taxon>
        <taxon>Agaricomycetidae</taxon>
        <taxon>Agaricales</taxon>
        <taxon>Marasmiineae</taxon>
        <taxon>Marasmiaceae</taxon>
        <taxon>Moniliophthora</taxon>
    </lineage>
</organism>
<reference evidence="3 4" key="1">
    <citation type="submission" date="2015-12" db="EMBL/GenBank/DDBJ databases">
        <title>Draft genome sequence of Moniliophthora roreri, the causal agent of frosty pod rot of cacao.</title>
        <authorList>
            <person name="Aime M.C."/>
            <person name="Diaz-Valderrama J.R."/>
            <person name="Kijpornyongpan T."/>
            <person name="Phillips-Mora W."/>
        </authorList>
    </citation>
    <scope>NUCLEOTIDE SEQUENCE [LARGE SCALE GENOMIC DNA]</scope>
    <source>
        <strain evidence="3 4">MCA 2952</strain>
    </source>
</reference>
<keyword evidence="2" id="KW-0472">Membrane</keyword>
<name>A0A0W0FVD4_MONRR</name>
<evidence type="ECO:0000313" key="3">
    <source>
        <dbReference type="EMBL" id="KTB40154.1"/>
    </source>
</evidence>
<evidence type="ECO:0000256" key="2">
    <source>
        <dbReference type="SAM" id="Phobius"/>
    </source>
</evidence>
<dbReference type="Proteomes" id="UP000054988">
    <property type="component" value="Unassembled WGS sequence"/>
</dbReference>
<feature type="region of interest" description="Disordered" evidence="1">
    <location>
        <begin position="484"/>
        <end position="539"/>
    </location>
</feature>
<protein>
    <submittedName>
        <fullName evidence="3">Uncharacterized protein</fullName>
    </submittedName>
</protein>
<dbReference type="AlphaFoldDB" id="A0A0W0FVD4"/>
<gene>
    <name evidence="3" type="ORF">WG66_7275</name>
</gene>
<feature type="region of interest" description="Disordered" evidence="1">
    <location>
        <begin position="371"/>
        <end position="470"/>
    </location>
</feature>
<keyword evidence="2" id="KW-1133">Transmembrane helix</keyword>
<comment type="caution">
    <text evidence="3">The sequence shown here is derived from an EMBL/GenBank/DDBJ whole genome shotgun (WGS) entry which is preliminary data.</text>
</comment>
<accession>A0A0W0FVD4</accession>
<sequence length="539" mass="57553">MKSEVGLVSSLLLRQCAMRARSTLLPPFTLSLSATLRLMNSFLSNFAAGSTPFLALLFVNLLIISPVHAQKNRFFQWQFVTQPSSIPSCQSLPIVVKPFNSSITSLGVPPYYMISYEIGGTPRVQLIGQNASNLAWQSEHPIGTTLLLDVVDSEGTTGGIPPNNFTVVSGQSQNCISGQDQTDFTVRANLTTSVETCAPWGLRIKGGVPPYNITFLQTNSPVVTNVTMGPNDDAYTYINRADINQILVAAVNDITGRYAFGTPSVMPYGSTNVDCVGLISQPGNAAQLDQQAADARAAAEAKARRKRTAIIAGTVVPITVLLIAGIAAWYYFYYRPRRNRPREMFDLGPDTTVKPYVESGQVLSINSFISDSATTSPRSPKSPPGLHGGSVVRPATHAISPSDAPFDPYNMSDSATGSAVRPSSSGSGGSTRRPGFANFPVRRSVKAVEAGVSPSTNIDPHNLHSAVSETSYDQHSYMATASGSVVNSSGAPPRLPTRTTSVGTTAAGEPELIIQHRDGGPGRVRELPPPYADQYQRNS</sequence>
<dbReference type="eggNOG" id="ENOG502S35T">
    <property type="taxonomic scope" value="Eukaryota"/>
</dbReference>
<feature type="compositionally biased region" description="Polar residues" evidence="1">
    <location>
        <begin position="453"/>
        <end position="470"/>
    </location>
</feature>
<feature type="transmembrane region" description="Helical" evidence="2">
    <location>
        <begin position="43"/>
        <end position="64"/>
    </location>
</feature>
<dbReference type="EMBL" id="LATX01001604">
    <property type="protein sequence ID" value="KTB40154.1"/>
    <property type="molecule type" value="Genomic_DNA"/>
</dbReference>
<feature type="transmembrane region" description="Helical" evidence="2">
    <location>
        <begin position="309"/>
        <end position="332"/>
    </location>
</feature>
<evidence type="ECO:0000256" key="1">
    <source>
        <dbReference type="SAM" id="MobiDB-lite"/>
    </source>
</evidence>
<keyword evidence="2" id="KW-0812">Transmembrane</keyword>